<evidence type="ECO:0000313" key="3">
    <source>
        <dbReference type="Proteomes" id="UP000029646"/>
    </source>
</evidence>
<dbReference type="Proteomes" id="UP000029646">
    <property type="component" value="Unassembled WGS sequence"/>
</dbReference>
<gene>
    <name evidence="2" type="ORF">JCM19302_1514</name>
</gene>
<evidence type="ECO:0000313" key="2">
    <source>
        <dbReference type="EMBL" id="GAL70605.1"/>
    </source>
</evidence>
<protein>
    <submittedName>
        <fullName evidence="2">Uncharacterized protein</fullName>
    </submittedName>
</protein>
<feature type="region of interest" description="Disordered" evidence="1">
    <location>
        <begin position="1"/>
        <end position="43"/>
    </location>
</feature>
<dbReference type="AlphaFoldDB" id="A0A090W0Q7"/>
<proteinExistence type="predicted"/>
<accession>A0A090W0Q7</accession>
<evidence type="ECO:0000256" key="1">
    <source>
        <dbReference type="SAM" id="MobiDB-lite"/>
    </source>
</evidence>
<dbReference type="EMBL" id="BBNS01000006">
    <property type="protein sequence ID" value="GAL70605.1"/>
    <property type="molecule type" value="Genomic_DNA"/>
</dbReference>
<name>A0A090W0Q7_9FLAO</name>
<organism evidence="2 3">
    <name type="scientific">Jejuia pallidilutea</name>
    <dbReference type="NCBI Taxonomy" id="504487"/>
    <lineage>
        <taxon>Bacteria</taxon>
        <taxon>Pseudomonadati</taxon>
        <taxon>Bacteroidota</taxon>
        <taxon>Flavobacteriia</taxon>
        <taxon>Flavobacteriales</taxon>
        <taxon>Flavobacteriaceae</taxon>
        <taxon>Jejuia</taxon>
    </lineage>
</organism>
<sequence>MLKKPQKAQKKKPKELLTKQKETASEFSEAAKETFASGENKKY</sequence>
<feature type="compositionally biased region" description="Basic residues" evidence="1">
    <location>
        <begin position="1"/>
        <end position="13"/>
    </location>
</feature>
<comment type="caution">
    <text evidence="2">The sequence shown here is derived from an EMBL/GenBank/DDBJ whole genome shotgun (WGS) entry which is preliminary data.</text>
</comment>
<reference evidence="2 3" key="1">
    <citation type="journal article" date="2014" name="Genome Announc.">
        <title>Draft Genome Sequence of Marine Flavobacterium Jejuia pallidilutea Strain 11shimoA1 and Pigmentation Mutants.</title>
        <authorList>
            <person name="Takatani N."/>
            <person name="Nakanishi M."/>
            <person name="Meirelles P."/>
            <person name="Mino S."/>
            <person name="Suda W."/>
            <person name="Oshima K."/>
            <person name="Hattori M."/>
            <person name="Ohkuma M."/>
            <person name="Hosokawa M."/>
            <person name="Miyashita K."/>
            <person name="Thompson F.L."/>
            <person name="Niwa A."/>
            <person name="Sawabe T."/>
            <person name="Sawabe T."/>
        </authorList>
    </citation>
    <scope>NUCLEOTIDE SEQUENCE [LARGE SCALE GENOMIC DNA]</scope>
    <source>
        <strain evidence="3">JCM19302</strain>
    </source>
</reference>
<feature type="compositionally biased region" description="Basic and acidic residues" evidence="1">
    <location>
        <begin position="14"/>
        <end position="32"/>
    </location>
</feature>